<gene>
    <name evidence="6" type="ORF">HMPREF9021_00073</name>
</gene>
<keyword evidence="2 5" id="KW-0479">Metal-binding</keyword>
<dbReference type="Gene3D" id="3.30.540.10">
    <property type="entry name" value="Fructose-1,6-Bisphosphatase, subunit A, domain 1"/>
    <property type="match status" value="1"/>
</dbReference>
<dbReference type="PRINTS" id="PR00377">
    <property type="entry name" value="IMPHPHTASES"/>
</dbReference>
<dbReference type="PANTHER" id="PTHR20854">
    <property type="entry name" value="INOSITOL MONOPHOSPHATASE"/>
    <property type="match status" value="1"/>
</dbReference>
<dbReference type="GO" id="GO:0046872">
    <property type="term" value="F:metal ion binding"/>
    <property type="evidence" value="ECO:0007669"/>
    <property type="project" value="UniProtKB-KW"/>
</dbReference>
<dbReference type="AlphaFoldDB" id="V9H9E4"/>
<dbReference type="GO" id="GO:0006020">
    <property type="term" value="P:inositol metabolic process"/>
    <property type="evidence" value="ECO:0007669"/>
    <property type="project" value="TreeGrafter"/>
</dbReference>
<dbReference type="OrthoDB" id="9785695at2"/>
<dbReference type="GO" id="GO:0007165">
    <property type="term" value="P:signal transduction"/>
    <property type="evidence" value="ECO:0007669"/>
    <property type="project" value="TreeGrafter"/>
</dbReference>
<evidence type="ECO:0000313" key="7">
    <source>
        <dbReference type="Proteomes" id="UP000017813"/>
    </source>
</evidence>
<comment type="cofactor">
    <cofactor evidence="5">
        <name>Mg(2+)</name>
        <dbReference type="ChEBI" id="CHEBI:18420"/>
    </cofactor>
</comment>
<protein>
    <recommendedName>
        <fullName evidence="8">Inositol monophosphatase</fullName>
    </recommendedName>
</protein>
<proteinExistence type="inferred from homology"/>
<dbReference type="Gene3D" id="3.40.190.80">
    <property type="match status" value="1"/>
</dbReference>
<dbReference type="RefSeq" id="WP_002641003.1">
    <property type="nucleotide sequence ID" value="NZ_CP019448.1"/>
</dbReference>
<feature type="binding site" evidence="5">
    <location>
        <position position="211"/>
    </location>
    <ligand>
        <name>Mg(2+)</name>
        <dbReference type="ChEBI" id="CHEBI:18420"/>
        <label>1</label>
        <note>catalytic</note>
    </ligand>
</feature>
<dbReference type="GO" id="GO:0008934">
    <property type="term" value="F:inositol monophosphate 1-phosphatase activity"/>
    <property type="evidence" value="ECO:0007669"/>
    <property type="project" value="TreeGrafter"/>
</dbReference>
<organism evidence="6 7">
    <name type="scientific">Simonsiella muelleri ATCC 29453</name>
    <dbReference type="NCBI Taxonomy" id="641147"/>
    <lineage>
        <taxon>Bacteria</taxon>
        <taxon>Pseudomonadati</taxon>
        <taxon>Pseudomonadota</taxon>
        <taxon>Betaproteobacteria</taxon>
        <taxon>Neisseriales</taxon>
        <taxon>Neisseriaceae</taxon>
        <taxon>Simonsiella</taxon>
    </lineage>
</organism>
<dbReference type="Pfam" id="PF00459">
    <property type="entry name" value="Inositol_P"/>
    <property type="match status" value="1"/>
</dbReference>
<evidence type="ECO:0000256" key="2">
    <source>
        <dbReference type="ARBA" id="ARBA00022723"/>
    </source>
</evidence>
<comment type="similarity">
    <text evidence="1">Belongs to the inositol monophosphatase superfamily.</text>
</comment>
<dbReference type="InterPro" id="IPR020583">
    <property type="entry name" value="Inositol_monoP_metal-BS"/>
</dbReference>
<sequence length="265" mass="29290">MQSLESLKKLVQLIAIQEIMPRFLNTAVQQKPDGSLLSEADIAAQNAFSQRLPEIIAAPVLGEEMSPKAQHELWKNHAKSGLWVLDPIDGTTNFANGLPHFAVSVAFIQQGVAQIGVIYNPVSQELFSAKLGHGAYLNQTQLPLRQSSNRLYDAVAGAEVKHLCSGKLSSRIHMLAPVRSIRSMGCSTLDWCYLASGRYDVYVHGGQNLWDYAAGALIFTEAGGQLATLEGDEFWSGKHTFKRSVIAAIQPELFQTWRKWIQENQ</sequence>
<dbReference type="PANTHER" id="PTHR20854:SF4">
    <property type="entry name" value="INOSITOL-1-MONOPHOSPHATASE-RELATED"/>
    <property type="match status" value="1"/>
</dbReference>
<dbReference type="eggNOG" id="COG0483">
    <property type="taxonomic scope" value="Bacteria"/>
</dbReference>
<reference evidence="6 7" key="1">
    <citation type="submission" date="2010-03" db="EMBL/GenBank/DDBJ databases">
        <authorList>
            <consortium name="The Broad Institute Genome Sequencing Platform"/>
            <person name="Ward D."/>
            <person name="Earl A."/>
            <person name="Feldgarden M."/>
            <person name="Gevers D."/>
            <person name="Young S."/>
            <person name="Zeng Q."/>
            <person name="Koehrsen M."/>
            <person name="Alvarado L."/>
            <person name="Berlin A.M."/>
            <person name="Borenstein D."/>
            <person name="Chapman S.B."/>
            <person name="Chen Z."/>
            <person name="Engels R."/>
            <person name="Freedman E."/>
            <person name="Gellesch M."/>
            <person name="Goldberg J."/>
            <person name="Griggs A."/>
            <person name="Gujja S."/>
            <person name="Heilman E.R."/>
            <person name="Heiman D.I."/>
            <person name="Hepburn T.A."/>
            <person name="Howarth C."/>
            <person name="Jen D."/>
            <person name="Larson L."/>
            <person name="Mehta T."/>
            <person name="Park D."/>
            <person name="Pearson M."/>
            <person name="Richards J."/>
            <person name="Roberts A."/>
            <person name="Saif S."/>
            <person name="Shea T.D."/>
            <person name="Shenoy N."/>
            <person name="Sisk P."/>
            <person name="Stolte C."/>
            <person name="Sykes S.N."/>
            <person name="Walk T."/>
            <person name="White J."/>
            <person name="Yandava C."/>
            <person name="Izard J."/>
            <person name="Baranova O.V."/>
            <person name="Blanton J.M."/>
            <person name="Tanner A.C."/>
            <person name="Dewhirst F."/>
            <person name="Haas B."/>
            <person name="Nusbaum C."/>
            <person name="Birren B."/>
        </authorList>
    </citation>
    <scope>NUCLEOTIDE SEQUENCE [LARGE SCALE GENOMIC DNA]</scope>
    <source>
        <strain evidence="6 7">ATCC 29453</strain>
    </source>
</reference>
<comment type="caution">
    <text evidence="6">The sequence shown here is derived from an EMBL/GenBank/DDBJ whole genome shotgun (WGS) entry which is preliminary data.</text>
</comment>
<dbReference type="Proteomes" id="UP000017813">
    <property type="component" value="Unassembled WGS sequence"/>
</dbReference>
<evidence type="ECO:0000256" key="4">
    <source>
        <dbReference type="ARBA" id="ARBA00022842"/>
    </source>
</evidence>
<dbReference type="STRING" id="641147.HMPREF9021_00073"/>
<dbReference type="PROSITE" id="PS00629">
    <property type="entry name" value="IMP_1"/>
    <property type="match status" value="1"/>
</dbReference>
<feature type="binding site" evidence="5">
    <location>
        <position position="89"/>
    </location>
    <ligand>
        <name>Mg(2+)</name>
        <dbReference type="ChEBI" id="CHEBI:18420"/>
        <label>1</label>
        <note>catalytic</note>
    </ligand>
</feature>
<evidence type="ECO:0000256" key="5">
    <source>
        <dbReference type="PIRSR" id="PIRSR600760-2"/>
    </source>
</evidence>
<reference evidence="6 7" key="2">
    <citation type="submission" date="2011-10" db="EMBL/GenBank/DDBJ databases">
        <title>The Genome Sequence of Simonsiella muelleri ATCC 29453.</title>
        <authorList>
            <consortium name="The Broad Institute Genome Sequencing Platform"/>
            <consortium name="The Broad Institute Genome Sequencing Center for Infectious Disease"/>
            <person name="Earl A."/>
            <person name="Ward D."/>
            <person name="Feldgarden M."/>
            <person name="Gevers D."/>
            <person name="Izard J."/>
            <person name="Baranova O.V."/>
            <person name="Blanton J.M."/>
            <person name="Tanner A.C."/>
            <person name="Dewhirst F."/>
            <person name="Young S.K."/>
            <person name="Zeng Q."/>
            <person name="Gargeya S."/>
            <person name="Fitzgerald M."/>
            <person name="Haas B."/>
            <person name="Abouelleil A."/>
            <person name="Alvarado L."/>
            <person name="Arachchi H.M."/>
            <person name="Berlin A."/>
            <person name="Brown A."/>
            <person name="Chapman S.B."/>
            <person name="Chen Z."/>
            <person name="Dunbar C."/>
            <person name="Freedman E."/>
            <person name="Gearin G."/>
            <person name="Goldberg J."/>
            <person name="Griggs A."/>
            <person name="Gujja S."/>
            <person name="Heiman D."/>
            <person name="Howarth C."/>
            <person name="Larson L."/>
            <person name="Lui A."/>
            <person name="MacDonald P.J.P."/>
            <person name="Montmayeur A."/>
            <person name="Murphy C."/>
            <person name="Neiman D."/>
            <person name="Pearson M."/>
            <person name="Priest M."/>
            <person name="Roberts A."/>
            <person name="Saif S."/>
            <person name="Shea T."/>
            <person name="Shenoy N."/>
            <person name="Sisk P."/>
            <person name="Stolte C."/>
            <person name="Sykes S."/>
            <person name="Wortman J."/>
            <person name="Nusbaum C."/>
            <person name="Birren B."/>
        </authorList>
    </citation>
    <scope>NUCLEOTIDE SEQUENCE [LARGE SCALE GENOMIC DNA]</scope>
    <source>
        <strain evidence="6 7">ATCC 29453</strain>
    </source>
</reference>
<evidence type="ECO:0008006" key="8">
    <source>
        <dbReference type="Google" id="ProtNLM"/>
    </source>
</evidence>
<dbReference type="InterPro" id="IPR000760">
    <property type="entry name" value="Inositol_monophosphatase-like"/>
</dbReference>
<keyword evidence="4 5" id="KW-0460">Magnesium</keyword>
<dbReference type="HOGENOM" id="CLU_044118_0_2_4"/>
<keyword evidence="3" id="KW-0378">Hydrolase</keyword>
<dbReference type="SUPFAM" id="SSF56655">
    <property type="entry name" value="Carbohydrate phosphatase"/>
    <property type="match status" value="1"/>
</dbReference>
<evidence type="ECO:0000313" key="6">
    <source>
        <dbReference type="EMBL" id="EFG31678.1"/>
    </source>
</evidence>
<dbReference type="CDD" id="cd01637">
    <property type="entry name" value="IMPase_like"/>
    <property type="match status" value="1"/>
</dbReference>
<dbReference type="KEGG" id="smur:BWP33_02210"/>
<keyword evidence="7" id="KW-1185">Reference proteome</keyword>
<feature type="binding site" evidence="5">
    <location>
        <position position="88"/>
    </location>
    <ligand>
        <name>Mg(2+)</name>
        <dbReference type="ChEBI" id="CHEBI:18420"/>
        <label>1</label>
        <note>catalytic</note>
    </ligand>
</feature>
<evidence type="ECO:0000256" key="3">
    <source>
        <dbReference type="ARBA" id="ARBA00022801"/>
    </source>
</evidence>
<evidence type="ECO:0000256" key="1">
    <source>
        <dbReference type="ARBA" id="ARBA00009759"/>
    </source>
</evidence>
<dbReference type="EMBL" id="ADCY02000001">
    <property type="protein sequence ID" value="EFG31678.1"/>
    <property type="molecule type" value="Genomic_DNA"/>
</dbReference>
<name>V9H9E4_9NEIS</name>
<accession>V9H9E4</accession>
<feature type="binding site" evidence="5">
    <location>
        <position position="86"/>
    </location>
    <ligand>
        <name>Mg(2+)</name>
        <dbReference type="ChEBI" id="CHEBI:18420"/>
        <label>1</label>
        <note>catalytic</note>
    </ligand>
</feature>
<feature type="binding site" evidence="5">
    <location>
        <position position="63"/>
    </location>
    <ligand>
        <name>Mg(2+)</name>
        <dbReference type="ChEBI" id="CHEBI:18420"/>
        <label>1</label>
        <note>catalytic</note>
    </ligand>
</feature>